<accession>A0ACB8VXK4</accession>
<keyword evidence="2" id="KW-1185">Reference proteome</keyword>
<protein>
    <submittedName>
        <fullName evidence="1">Uncharacterized protein</fullName>
    </submittedName>
</protein>
<comment type="caution">
    <text evidence="1">The sequence shown here is derived from an EMBL/GenBank/DDBJ whole genome shotgun (WGS) entry which is preliminary data.</text>
</comment>
<gene>
    <name evidence="1" type="ORF">L3Q82_014610</name>
</gene>
<dbReference type="EMBL" id="CM041547">
    <property type="protein sequence ID" value="KAI3360303.1"/>
    <property type="molecule type" value="Genomic_DNA"/>
</dbReference>
<proteinExistence type="predicted"/>
<evidence type="ECO:0000313" key="1">
    <source>
        <dbReference type="EMBL" id="KAI3360303.1"/>
    </source>
</evidence>
<name>A0ACB8VXK4_9TELE</name>
<organism evidence="1 2">
    <name type="scientific">Scortum barcoo</name>
    <name type="common">barcoo grunter</name>
    <dbReference type="NCBI Taxonomy" id="214431"/>
    <lineage>
        <taxon>Eukaryota</taxon>
        <taxon>Metazoa</taxon>
        <taxon>Chordata</taxon>
        <taxon>Craniata</taxon>
        <taxon>Vertebrata</taxon>
        <taxon>Euteleostomi</taxon>
        <taxon>Actinopterygii</taxon>
        <taxon>Neopterygii</taxon>
        <taxon>Teleostei</taxon>
        <taxon>Neoteleostei</taxon>
        <taxon>Acanthomorphata</taxon>
        <taxon>Eupercaria</taxon>
        <taxon>Centrarchiformes</taxon>
        <taxon>Terapontoidei</taxon>
        <taxon>Terapontidae</taxon>
        <taxon>Scortum</taxon>
    </lineage>
</organism>
<dbReference type="Proteomes" id="UP000831701">
    <property type="component" value="Chromosome 17"/>
</dbReference>
<reference evidence="1" key="1">
    <citation type="submission" date="2022-04" db="EMBL/GenBank/DDBJ databases">
        <title>Jade perch genome.</title>
        <authorList>
            <person name="Chao B."/>
        </authorList>
    </citation>
    <scope>NUCLEOTIDE SEQUENCE</scope>
    <source>
        <strain evidence="1">CB-2022</strain>
    </source>
</reference>
<sequence>MKGTAVALVVLSGLCFLPACSPRLYILVQEAKTWAAAQSYCRESITDSSAALIFSGTAGQEMTSSSFIFVKELKTWSAAQNYCRTQYTDLVSVRNNTENDQVKMLAQNNDIWIGLHRDSWKWSDGSSHSFSNWAANAPSTTLTDSCTVSNFGKWVNNNCNSQLQSVCYSAPMIRKQVVKVMLKTTDSRVDMENLKEGILNKFNQRLEDAVLSEDVKIRWVEQPDGKVFHKKNTNKGEEKGEKKCMQP</sequence>
<evidence type="ECO:0000313" key="2">
    <source>
        <dbReference type="Proteomes" id="UP000831701"/>
    </source>
</evidence>